<dbReference type="InterPro" id="IPR002346">
    <property type="entry name" value="Mopterin_DH_FAD-bd"/>
</dbReference>
<protein>
    <submittedName>
        <fullName evidence="3">4-hydroxybenzoyl-CoA reductase subunit beta</fullName>
        <ecNumber evidence="3">1.3.7.9</ecNumber>
    </submittedName>
</protein>
<accession>A0A518ETW4</accession>
<dbReference type="Proteomes" id="UP000320390">
    <property type="component" value="Chromosome"/>
</dbReference>
<dbReference type="GO" id="GO:0016491">
    <property type="term" value="F:oxidoreductase activity"/>
    <property type="evidence" value="ECO:0007669"/>
    <property type="project" value="UniProtKB-KW"/>
</dbReference>
<dbReference type="InterPro" id="IPR051312">
    <property type="entry name" value="Diverse_Substr_Oxidored"/>
</dbReference>
<dbReference type="InterPro" id="IPR016166">
    <property type="entry name" value="FAD-bd_PCMH"/>
</dbReference>
<keyword evidence="4" id="KW-1185">Reference proteome</keyword>
<evidence type="ECO:0000256" key="1">
    <source>
        <dbReference type="ARBA" id="ARBA00022827"/>
    </source>
</evidence>
<dbReference type="SUPFAM" id="SSF55447">
    <property type="entry name" value="CO dehydrogenase flavoprotein C-terminal domain-like"/>
    <property type="match status" value="1"/>
</dbReference>
<dbReference type="InterPro" id="IPR016167">
    <property type="entry name" value="FAD-bd_PCMH_sub1"/>
</dbReference>
<reference evidence="3 4" key="1">
    <citation type="submission" date="2019-02" db="EMBL/GenBank/DDBJ databases">
        <title>Deep-cultivation of Planctomycetes and their phenomic and genomic characterization uncovers novel biology.</title>
        <authorList>
            <person name="Wiegand S."/>
            <person name="Jogler M."/>
            <person name="Boedeker C."/>
            <person name="Pinto D."/>
            <person name="Vollmers J."/>
            <person name="Rivas-Marin E."/>
            <person name="Kohn T."/>
            <person name="Peeters S.H."/>
            <person name="Heuer A."/>
            <person name="Rast P."/>
            <person name="Oberbeckmann S."/>
            <person name="Bunk B."/>
            <person name="Jeske O."/>
            <person name="Meyerdierks A."/>
            <person name="Storesund J.E."/>
            <person name="Kallscheuer N."/>
            <person name="Luecker S."/>
            <person name="Lage O.M."/>
            <person name="Pohl T."/>
            <person name="Merkel B.J."/>
            <person name="Hornburger P."/>
            <person name="Mueller R.-W."/>
            <person name="Bruemmer F."/>
            <person name="Labrenz M."/>
            <person name="Spormann A.M."/>
            <person name="Op den Camp H."/>
            <person name="Overmann J."/>
            <person name="Amann R."/>
            <person name="Jetten M.S.M."/>
            <person name="Mascher T."/>
            <person name="Medema M.H."/>
            <person name="Devos D.P."/>
            <person name="Kaster A.-K."/>
            <person name="Ovreas L."/>
            <person name="Rohde M."/>
            <person name="Galperin M.Y."/>
            <person name="Jogler C."/>
        </authorList>
    </citation>
    <scope>NUCLEOTIDE SEQUENCE [LARGE SCALE GENOMIC DNA]</scope>
    <source>
        <strain evidence="3 4">Poly30</strain>
    </source>
</reference>
<dbReference type="EC" id="1.3.7.9" evidence="3"/>
<dbReference type="GO" id="GO:0071949">
    <property type="term" value="F:FAD binding"/>
    <property type="evidence" value="ECO:0007669"/>
    <property type="project" value="InterPro"/>
</dbReference>
<dbReference type="InterPro" id="IPR036683">
    <property type="entry name" value="CO_DH_flav_C_dom_sf"/>
</dbReference>
<dbReference type="SUPFAM" id="SSF56176">
    <property type="entry name" value="FAD-binding/transporter-associated domain-like"/>
    <property type="match status" value="1"/>
</dbReference>
<dbReference type="PANTHER" id="PTHR42659:SF9">
    <property type="entry name" value="XANTHINE DEHYDROGENASE FAD-BINDING SUBUNIT XDHB-RELATED"/>
    <property type="match status" value="1"/>
</dbReference>
<sequence>MQPFDLKTPKTLDEAIAELPQERSRTAPQVIAGGQDILTVMKDDIAAPSALVEIGGLDLGGIETAADGSLQMGALVTIQEIADDGRIAERFPALADAAKSIASPQIRSHATIGGNLNQKPRCPYYRHSAVSCFKKGGNVCLAEFGFNKYAAILGGGPSYFSHPSDMATALMLYGAVVTAQGPRGVREIALSNYYLLPDMALDRESVLESDEIITKITVPAPRAGLRSTYMKFKERASYDFALGAVAVSLMLDGNTIQEASVVLGGVAPTPWPSPEAAQALIGKEMGPNAWNEAGEAAMAEAVPLEHNGYKVHLMKGVLYRALEQLA</sequence>
<evidence type="ECO:0000313" key="4">
    <source>
        <dbReference type="Proteomes" id="UP000320390"/>
    </source>
</evidence>
<dbReference type="Gene3D" id="3.30.390.50">
    <property type="entry name" value="CO dehydrogenase flavoprotein, C-terminal domain"/>
    <property type="match status" value="1"/>
</dbReference>
<keyword evidence="3" id="KW-0560">Oxidoreductase</keyword>
<keyword evidence="1" id="KW-0274">FAD</keyword>
<organism evidence="3 4">
    <name type="scientific">Saltatorellus ferox</name>
    <dbReference type="NCBI Taxonomy" id="2528018"/>
    <lineage>
        <taxon>Bacteria</taxon>
        <taxon>Pseudomonadati</taxon>
        <taxon>Planctomycetota</taxon>
        <taxon>Planctomycetia</taxon>
        <taxon>Planctomycetia incertae sedis</taxon>
        <taxon>Saltatorellus</taxon>
    </lineage>
</organism>
<gene>
    <name evidence="3" type="primary">hcrB_1</name>
    <name evidence="3" type="ORF">Poly30_30590</name>
</gene>
<name>A0A518ETW4_9BACT</name>
<evidence type="ECO:0000313" key="3">
    <source>
        <dbReference type="EMBL" id="QDV07533.1"/>
    </source>
</evidence>
<dbReference type="InterPro" id="IPR016169">
    <property type="entry name" value="FAD-bd_PCMH_sub2"/>
</dbReference>
<keyword evidence="1" id="KW-0285">Flavoprotein</keyword>
<evidence type="ECO:0000259" key="2">
    <source>
        <dbReference type="PROSITE" id="PS51387"/>
    </source>
</evidence>
<proteinExistence type="predicted"/>
<dbReference type="Gene3D" id="3.30.465.10">
    <property type="match status" value="2"/>
</dbReference>
<dbReference type="PANTHER" id="PTHR42659">
    <property type="entry name" value="XANTHINE DEHYDROGENASE SUBUNIT C-RELATED"/>
    <property type="match status" value="1"/>
</dbReference>
<dbReference type="InterPro" id="IPR036318">
    <property type="entry name" value="FAD-bd_PCMH-like_sf"/>
</dbReference>
<dbReference type="AlphaFoldDB" id="A0A518ETW4"/>
<dbReference type="EMBL" id="CP036434">
    <property type="protein sequence ID" value="QDV07533.1"/>
    <property type="molecule type" value="Genomic_DNA"/>
</dbReference>
<feature type="domain" description="FAD-binding PCMH-type" evidence="2">
    <location>
        <begin position="1"/>
        <end position="223"/>
    </location>
</feature>
<dbReference type="Pfam" id="PF00941">
    <property type="entry name" value="FAD_binding_5"/>
    <property type="match status" value="1"/>
</dbReference>
<dbReference type="SMART" id="SM01092">
    <property type="entry name" value="CO_deh_flav_C"/>
    <property type="match status" value="1"/>
</dbReference>
<dbReference type="Pfam" id="PF03450">
    <property type="entry name" value="CO_deh_flav_C"/>
    <property type="match status" value="1"/>
</dbReference>
<dbReference type="Gene3D" id="3.30.43.10">
    <property type="entry name" value="Uridine Diphospho-n-acetylenolpyruvylglucosamine Reductase, domain 2"/>
    <property type="match status" value="1"/>
</dbReference>
<dbReference type="RefSeq" id="WP_145198647.1">
    <property type="nucleotide sequence ID" value="NZ_CP036434.1"/>
</dbReference>
<dbReference type="OrthoDB" id="9774454at2"/>
<dbReference type="PROSITE" id="PS51387">
    <property type="entry name" value="FAD_PCMH"/>
    <property type="match status" value="1"/>
</dbReference>
<dbReference type="InterPro" id="IPR005107">
    <property type="entry name" value="CO_DH_flav_C"/>
</dbReference>